<dbReference type="InterPro" id="IPR005829">
    <property type="entry name" value="Sugar_transporter_CS"/>
</dbReference>
<dbReference type="InterPro" id="IPR020846">
    <property type="entry name" value="MFS_dom"/>
</dbReference>
<keyword evidence="6 7" id="KW-0472">Membrane</keyword>
<dbReference type="Proteomes" id="UP001601059">
    <property type="component" value="Unassembled WGS sequence"/>
</dbReference>
<feature type="domain" description="Major facilitator superfamily (MFS) profile" evidence="8">
    <location>
        <begin position="1"/>
        <end position="411"/>
    </location>
</feature>
<dbReference type="CDD" id="cd17329">
    <property type="entry name" value="MFS_MdtH_MDR_like"/>
    <property type="match status" value="1"/>
</dbReference>
<comment type="caution">
    <text evidence="9">The sequence shown here is derived from an EMBL/GenBank/DDBJ whole genome shotgun (WGS) entry which is preliminary data.</text>
</comment>
<keyword evidence="2" id="KW-0813">Transport</keyword>
<accession>A0ABW6KA29</accession>
<keyword evidence="5 7" id="KW-1133">Transmembrane helix</keyword>
<dbReference type="Pfam" id="PF07690">
    <property type="entry name" value="MFS_1"/>
    <property type="match status" value="2"/>
</dbReference>
<evidence type="ECO:0000259" key="8">
    <source>
        <dbReference type="PROSITE" id="PS50850"/>
    </source>
</evidence>
<name>A0ABW6KA29_9BACI</name>
<feature type="transmembrane region" description="Helical" evidence="7">
    <location>
        <begin position="357"/>
        <end position="380"/>
    </location>
</feature>
<feature type="transmembrane region" description="Helical" evidence="7">
    <location>
        <begin position="165"/>
        <end position="186"/>
    </location>
</feature>
<evidence type="ECO:0000313" key="9">
    <source>
        <dbReference type="EMBL" id="MFE8700584.1"/>
    </source>
</evidence>
<dbReference type="PANTHER" id="PTHR23517">
    <property type="entry name" value="RESISTANCE PROTEIN MDTM, PUTATIVE-RELATED-RELATED"/>
    <property type="match status" value="1"/>
</dbReference>
<dbReference type="Gene3D" id="1.20.1250.20">
    <property type="entry name" value="MFS general substrate transporter like domains"/>
    <property type="match status" value="1"/>
</dbReference>
<dbReference type="InterPro" id="IPR011701">
    <property type="entry name" value="MFS"/>
</dbReference>
<feature type="transmembrane region" description="Helical" evidence="7">
    <location>
        <begin position="266"/>
        <end position="285"/>
    </location>
</feature>
<organism evidence="9 10">
    <name type="scientific">Cytobacillus spartinae</name>
    <dbReference type="NCBI Taxonomy" id="3299023"/>
    <lineage>
        <taxon>Bacteria</taxon>
        <taxon>Bacillati</taxon>
        <taxon>Bacillota</taxon>
        <taxon>Bacilli</taxon>
        <taxon>Bacillales</taxon>
        <taxon>Bacillaceae</taxon>
        <taxon>Cytobacillus</taxon>
    </lineage>
</organism>
<evidence type="ECO:0000256" key="4">
    <source>
        <dbReference type="ARBA" id="ARBA00022692"/>
    </source>
</evidence>
<evidence type="ECO:0000313" key="10">
    <source>
        <dbReference type="Proteomes" id="UP001601059"/>
    </source>
</evidence>
<evidence type="ECO:0000256" key="1">
    <source>
        <dbReference type="ARBA" id="ARBA00004651"/>
    </source>
</evidence>
<dbReference type="RefSeq" id="WP_389359921.1">
    <property type="nucleotide sequence ID" value="NZ_JBIACK010000003.1"/>
</dbReference>
<dbReference type="PROSITE" id="PS00216">
    <property type="entry name" value="SUGAR_TRANSPORT_1"/>
    <property type="match status" value="1"/>
</dbReference>
<comment type="subcellular location">
    <subcellularLocation>
        <location evidence="1">Cell membrane</location>
        <topology evidence="1">Multi-pass membrane protein</topology>
    </subcellularLocation>
</comment>
<feature type="transmembrane region" description="Helical" evidence="7">
    <location>
        <begin position="297"/>
        <end position="314"/>
    </location>
</feature>
<keyword evidence="3" id="KW-1003">Cell membrane</keyword>
<protein>
    <submittedName>
        <fullName evidence="9">MDR family MFS transporter</fullName>
    </submittedName>
</protein>
<dbReference type="PANTHER" id="PTHR23517:SF3">
    <property type="entry name" value="INTEGRAL MEMBRANE TRANSPORT PROTEIN"/>
    <property type="match status" value="1"/>
</dbReference>
<keyword evidence="4 7" id="KW-0812">Transmembrane</keyword>
<feature type="transmembrane region" description="Helical" evidence="7">
    <location>
        <begin position="386"/>
        <end position="404"/>
    </location>
</feature>
<evidence type="ECO:0000256" key="7">
    <source>
        <dbReference type="SAM" id="Phobius"/>
    </source>
</evidence>
<dbReference type="PROSITE" id="PS50850">
    <property type="entry name" value="MFS"/>
    <property type="match status" value="1"/>
</dbReference>
<evidence type="ECO:0000256" key="5">
    <source>
        <dbReference type="ARBA" id="ARBA00022989"/>
    </source>
</evidence>
<reference evidence="9 10" key="1">
    <citation type="submission" date="2024-08" db="EMBL/GenBank/DDBJ databases">
        <title>Two novel Cytobacillus novel species.</title>
        <authorList>
            <person name="Liu G."/>
        </authorList>
    </citation>
    <scope>NUCLEOTIDE SEQUENCE [LARGE SCALE GENOMIC DNA]</scope>
    <source>
        <strain evidence="9 10">FJAT-54145</strain>
    </source>
</reference>
<feature type="transmembrane region" description="Helical" evidence="7">
    <location>
        <begin position="43"/>
        <end position="62"/>
    </location>
</feature>
<evidence type="ECO:0000256" key="3">
    <source>
        <dbReference type="ARBA" id="ARBA00022475"/>
    </source>
</evidence>
<feature type="transmembrane region" description="Helical" evidence="7">
    <location>
        <begin position="74"/>
        <end position="92"/>
    </location>
</feature>
<feature type="transmembrane region" description="Helical" evidence="7">
    <location>
        <begin position="104"/>
        <end position="126"/>
    </location>
</feature>
<sequence length="421" mass="46858">MKFRNLQRNIKIRLFTDFATDLTQMAIFPFMAIYFSIEVGQGLAGILLMINVLCSILAGLYSGYLSDRLGRKKVMLFALTIQVSALTVMAFANSPFYTSVWLTYVMFLISNVSSGVINPAASAMIIDSSSEKDRPFIYGLQYWSGNIAIAIGATLGGLFFESNRFPLFCFFAVVSLTTLLIILKFIHETLPVKSEELVTEVEKPERKKSFLSNYLNVLKDGRFMVFVLGTIFVMSLEFQLDKYIAVRLKQEFHAEFFGMDISGVRMFSIIILINTICVVVATIHLSKWLSRFNRQTVLTVGLIIYSIAFGTLGFSNNFTILILAAFMFTLGELIYSPTKQTILAGIVQDDSRASYMAINELSFNVAMLIGSLGLTIGAFVPSSVMAALYFIIGIAGLICFRSAVSYGKAKEVKISHEVTTR</sequence>
<feature type="transmembrane region" description="Helical" evidence="7">
    <location>
        <begin position="223"/>
        <end position="240"/>
    </location>
</feature>
<feature type="transmembrane region" description="Helical" evidence="7">
    <location>
        <begin position="138"/>
        <end position="159"/>
    </location>
</feature>
<proteinExistence type="predicted"/>
<keyword evidence="10" id="KW-1185">Reference proteome</keyword>
<gene>
    <name evidence="9" type="ORF">ACFYKX_08170</name>
</gene>
<evidence type="ECO:0000256" key="2">
    <source>
        <dbReference type="ARBA" id="ARBA00022448"/>
    </source>
</evidence>
<dbReference type="InterPro" id="IPR036259">
    <property type="entry name" value="MFS_trans_sf"/>
</dbReference>
<evidence type="ECO:0000256" key="6">
    <source>
        <dbReference type="ARBA" id="ARBA00023136"/>
    </source>
</evidence>
<dbReference type="InterPro" id="IPR050171">
    <property type="entry name" value="MFS_Transporters"/>
</dbReference>
<dbReference type="SUPFAM" id="SSF103473">
    <property type="entry name" value="MFS general substrate transporter"/>
    <property type="match status" value="1"/>
</dbReference>
<dbReference type="EMBL" id="JBIACK010000003">
    <property type="protein sequence ID" value="MFE8700584.1"/>
    <property type="molecule type" value="Genomic_DNA"/>
</dbReference>